<feature type="transmembrane region" description="Helical" evidence="7">
    <location>
        <begin position="151"/>
        <end position="168"/>
    </location>
</feature>
<protein>
    <submittedName>
        <fullName evidence="9">Membrane-associated serine protease</fullName>
    </submittedName>
</protein>
<reference evidence="9" key="1">
    <citation type="submission" date="2020-08" db="EMBL/GenBank/DDBJ databases">
        <title>Taxonomic study for Lactobacillus species isolated from hardwood bark.</title>
        <authorList>
            <person name="Tohno M."/>
            <person name="Tanizawa Y."/>
        </authorList>
    </citation>
    <scope>NUCLEOTIDE SEQUENCE</scope>
    <source>
        <strain evidence="9">B40</strain>
    </source>
</reference>
<dbReference type="GO" id="GO:0006508">
    <property type="term" value="P:proteolysis"/>
    <property type="evidence" value="ECO:0007669"/>
    <property type="project" value="UniProtKB-KW"/>
</dbReference>
<feature type="transmembrane region" description="Helical" evidence="7">
    <location>
        <begin position="12"/>
        <end position="32"/>
    </location>
</feature>
<keyword evidence="5 7" id="KW-1133">Transmembrane helix</keyword>
<keyword evidence="6 7" id="KW-0472">Membrane</keyword>
<dbReference type="Pfam" id="PF01694">
    <property type="entry name" value="Rhomboid"/>
    <property type="match status" value="1"/>
</dbReference>
<dbReference type="Gene3D" id="1.20.1540.10">
    <property type="entry name" value="Rhomboid-like"/>
    <property type="match status" value="1"/>
</dbReference>
<evidence type="ECO:0000256" key="1">
    <source>
        <dbReference type="ARBA" id="ARBA00004141"/>
    </source>
</evidence>
<dbReference type="Proteomes" id="UP000677218">
    <property type="component" value="Unassembled WGS sequence"/>
</dbReference>
<organism evidence="9 10">
    <name type="scientific">Lactobacillus corticis</name>
    <dbReference type="NCBI Taxonomy" id="2201249"/>
    <lineage>
        <taxon>Bacteria</taxon>
        <taxon>Bacillati</taxon>
        <taxon>Bacillota</taxon>
        <taxon>Bacilli</taxon>
        <taxon>Lactobacillales</taxon>
        <taxon>Lactobacillaceae</taxon>
        <taxon>Lactobacillus</taxon>
    </lineage>
</organism>
<feature type="transmembrane region" description="Helical" evidence="7">
    <location>
        <begin position="174"/>
        <end position="192"/>
    </location>
</feature>
<evidence type="ECO:0000256" key="6">
    <source>
        <dbReference type="ARBA" id="ARBA00023136"/>
    </source>
</evidence>
<proteinExistence type="inferred from homology"/>
<evidence type="ECO:0000256" key="2">
    <source>
        <dbReference type="ARBA" id="ARBA00009045"/>
    </source>
</evidence>
<evidence type="ECO:0000259" key="8">
    <source>
        <dbReference type="Pfam" id="PF01694"/>
    </source>
</evidence>
<name>A0A916VHV5_9LACO</name>
<feature type="transmembrane region" description="Helical" evidence="7">
    <location>
        <begin position="64"/>
        <end position="83"/>
    </location>
</feature>
<keyword evidence="4" id="KW-0378">Hydrolase</keyword>
<comment type="similarity">
    <text evidence="2">Belongs to the peptidase S54 family.</text>
</comment>
<evidence type="ECO:0000256" key="3">
    <source>
        <dbReference type="ARBA" id="ARBA00022692"/>
    </source>
</evidence>
<dbReference type="InterPro" id="IPR050925">
    <property type="entry name" value="Rhomboid_protease_S54"/>
</dbReference>
<dbReference type="PANTHER" id="PTHR43731">
    <property type="entry name" value="RHOMBOID PROTEASE"/>
    <property type="match status" value="1"/>
</dbReference>
<sequence length="226" mass="25121">MTSIRRKDYFNMTNAILVVLFVVFLVETFMGGSENTTVLYKMGAMYNPLVAIKHQFWRLFTAQFLHIGILHIASNAIIILYLGRMMEPFMGSWRFLALYLLSGIGGNLMSFAFGSDLALSAGASTALFGLLGALTTLLFTSDRRLATGYAGRQALSLAVLNIVIDLFISEIDIWGHVGGFITGFCLMSLITTQYHGLYRRTFKILSAIGIVVYVIVTLRLGMRINF</sequence>
<evidence type="ECO:0000256" key="4">
    <source>
        <dbReference type="ARBA" id="ARBA00022801"/>
    </source>
</evidence>
<feature type="transmembrane region" description="Helical" evidence="7">
    <location>
        <begin position="119"/>
        <end position="139"/>
    </location>
</feature>
<keyword evidence="9" id="KW-0645">Protease</keyword>
<dbReference type="EMBL" id="BMAY01000003">
    <property type="protein sequence ID" value="GFZ26698.1"/>
    <property type="molecule type" value="Genomic_DNA"/>
</dbReference>
<feature type="transmembrane region" description="Helical" evidence="7">
    <location>
        <begin position="204"/>
        <end position="222"/>
    </location>
</feature>
<evidence type="ECO:0000256" key="5">
    <source>
        <dbReference type="ARBA" id="ARBA00022989"/>
    </source>
</evidence>
<dbReference type="InterPro" id="IPR022764">
    <property type="entry name" value="Peptidase_S54_rhomboid_dom"/>
</dbReference>
<dbReference type="InterPro" id="IPR035952">
    <property type="entry name" value="Rhomboid-like_sf"/>
</dbReference>
<keyword evidence="3 7" id="KW-0812">Transmembrane</keyword>
<evidence type="ECO:0000313" key="9">
    <source>
        <dbReference type="EMBL" id="GFZ26698.1"/>
    </source>
</evidence>
<dbReference type="AlphaFoldDB" id="A0A916VHV5"/>
<comment type="subcellular location">
    <subcellularLocation>
        <location evidence="1">Membrane</location>
        <topology evidence="1">Multi-pass membrane protein</topology>
    </subcellularLocation>
</comment>
<gene>
    <name evidence="9" type="primary">glpG</name>
    <name evidence="9" type="ORF">LCB40_05780</name>
</gene>
<evidence type="ECO:0000313" key="10">
    <source>
        <dbReference type="Proteomes" id="UP000677218"/>
    </source>
</evidence>
<accession>A0A916VHV5</accession>
<dbReference type="RefSeq" id="WP_212780392.1">
    <property type="nucleotide sequence ID" value="NZ_BMAY01000003.1"/>
</dbReference>
<feature type="transmembrane region" description="Helical" evidence="7">
    <location>
        <begin position="95"/>
        <end position="113"/>
    </location>
</feature>
<dbReference type="GO" id="GO:0004252">
    <property type="term" value="F:serine-type endopeptidase activity"/>
    <property type="evidence" value="ECO:0007669"/>
    <property type="project" value="InterPro"/>
</dbReference>
<feature type="domain" description="Peptidase S54 rhomboid" evidence="8">
    <location>
        <begin position="54"/>
        <end position="189"/>
    </location>
</feature>
<comment type="caution">
    <text evidence="9">The sequence shown here is derived from an EMBL/GenBank/DDBJ whole genome shotgun (WGS) entry which is preliminary data.</text>
</comment>
<dbReference type="SUPFAM" id="SSF144091">
    <property type="entry name" value="Rhomboid-like"/>
    <property type="match status" value="1"/>
</dbReference>
<dbReference type="PANTHER" id="PTHR43731:SF14">
    <property type="entry name" value="PRESENILIN-ASSOCIATED RHOMBOID-LIKE PROTEIN, MITOCHONDRIAL"/>
    <property type="match status" value="1"/>
</dbReference>
<evidence type="ECO:0000256" key="7">
    <source>
        <dbReference type="SAM" id="Phobius"/>
    </source>
</evidence>
<keyword evidence="10" id="KW-1185">Reference proteome</keyword>
<dbReference type="GO" id="GO:0016020">
    <property type="term" value="C:membrane"/>
    <property type="evidence" value="ECO:0007669"/>
    <property type="project" value="UniProtKB-SubCell"/>
</dbReference>